<organism evidence="1 2">
    <name type="scientific">Nocardioides silvaticus</name>
    <dbReference type="NCBI Taxonomy" id="2201891"/>
    <lineage>
        <taxon>Bacteria</taxon>
        <taxon>Bacillati</taxon>
        <taxon>Actinomycetota</taxon>
        <taxon>Actinomycetes</taxon>
        <taxon>Propionibacteriales</taxon>
        <taxon>Nocardioidaceae</taxon>
        <taxon>Nocardioides</taxon>
    </lineage>
</organism>
<evidence type="ECO:0000313" key="2">
    <source>
        <dbReference type="Proteomes" id="UP000245507"/>
    </source>
</evidence>
<keyword evidence="2" id="KW-1185">Reference proteome</keyword>
<gene>
    <name evidence="1" type="ORF">DJ010_12130</name>
</gene>
<proteinExistence type="predicted"/>
<evidence type="ECO:0000313" key="1">
    <source>
        <dbReference type="EMBL" id="PWN02482.1"/>
    </source>
</evidence>
<reference evidence="1 2" key="1">
    <citation type="submission" date="2018-05" db="EMBL/GenBank/DDBJ databases">
        <title>Nocardioides silvaticus genome.</title>
        <authorList>
            <person name="Li C."/>
            <person name="Wang G."/>
        </authorList>
    </citation>
    <scope>NUCLEOTIDE SEQUENCE [LARGE SCALE GENOMIC DNA]</scope>
    <source>
        <strain evidence="1 2">CCTCC AB 2018079</strain>
    </source>
</reference>
<dbReference type="Proteomes" id="UP000245507">
    <property type="component" value="Unassembled WGS sequence"/>
</dbReference>
<dbReference type="CDD" id="cd12913">
    <property type="entry name" value="PDC1_MCP_like"/>
    <property type="match status" value="1"/>
</dbReference>
<dbReference type="Pfam" id="PF22673">
    <property type="entry name" value="MCP-like_PDC_1"/>
    <property type="match status" value="1"/>
</dbReference>
<dbReference type="OrthoDB" id="8687362at2"/>
<protein>
    <recommendedName>
        <fullName evidence="3">Cache domain-containing protein</fullName>
    </recommendedName>
</protein>
<sequence>MARTSTAPTAPHDPKVAADVEAVIATLGGMVEAAFHVVDQIAGLVARQVGGPGARTRARLAGVEDLAGSYVGDSQHPVRGAGFVAAVGFLVDQPWWLEWFAAGEDGRSHRMVSQTDPDGAGFYDYEFLPWYVVPRDTGHRHVTGPYIDYVCTDDYNMTYTAPVVLEGRFAGVAGADVGVQTAESILMPSLRAASRRVAVVNQQGRVVASNSGRHLCGDLVSDVDVPALWERPSPALHVLPGLPLGVLELGS</sequence>
<dbReference type="AlphaFoldDB" id="A0A316TJP8"/>
<evidence type="ECO:0008006" key="3">
    <source>
        <dbReference type="Google" id="ProtNLM"/>
    </source>
</evidence>
<comment type="caution">
    <text evidence="1">The sequence shown here is derived from an EMBL/GenBank/DDBJ whole genome shotgun (WGS) entry which is preliminary data.</text>
</comment>
<dbReference type="EMBL" id="QGDD01000005">
    <property type="protein sequence ID" value="PWN02482.1"/>
    <property type="molecule type" value="Genomic_DNA"/>
</dbReference>
<dbReference type="RefSeq" id="WP_109694048.1">
    <property type="nucleotide sequence ID" value="NZ_QGDD01000005.1"/>
</dbReference>
<name>A0A316TJP8_9ACTN</name>
<dbReference type="Gene3D" id="3.30.450.20">
    <property type="entry name" value="PAS domain"/>
    <property type="match status" value="1"/>
</dbReference>
<accession>A0A316TJP8</accession>